<proteinExistence type="inferred from homology"/>
<evidence type="ECO:0000313" key="8">
    <source>
        <dbReference type="Proteomes" id="UP001472866"/>
    </source>
</evidence>
<keyword evidence="8" id="KW-1185">Reference proteome</keyword>
<dbReference type="PANTHER" id="PTHR12629:SF0">
    <property type="entry name" value="DIPHOSPHOINOSITOL-POLYPHOSPHATE DIPHOSPHATASE"/>
    <property type="match status" value="1"/>
</dbReference>
<comment type="cofactor">
    <cofactor evidence="1">
        <name>Mg(2+)</name>
        <dbReference type="ChEBI" id="CHEBI:18420"/>
    </cofactor>
</comment>
<dbReference type="Proteomes" id="UP001472866">
    <property type="component" value="Chromosome 03"/>
</dbReference>
<keyword evidence="4 7" id="KW-0378">Hydrolase</keyword>
<evidence type="ECO:0000256" key="1">
    <source>
        <dbReference type="ARBA" id="ARBA00001946"/>
    </source>
</evidence>
<reference evidence="7 8" key="1">
    <citation type="submission" date="2024-03" db="EMBL/GenBank/DDBJ databases">
        <title>Complete genome sequence of the green alga Chloropicon roscoffensis RCC1871.</title>
        <authorList>
            <person name="Lemieux C."/>
            <person name="Pombert J.-F."/>
            <person name="Otis C."/>
            <person name="Turmel M."/>
        </authorList>
    </citation>
    <scope>NUCLEOTIDE SEQUENCE [LARGE SCALE GENOMIC DNA]</scope>
    <source>
        <strain evidence="7 8">RCC1871</strain>
    </source>
</reference>
<dbReference type="PROSITE" id="PS00893">
    <property type="entry name" value="NUDIX_BOX"/>
    <property type="match status" value="1"/>
</dbReference>
<sequence>MQQGGVPLQARKGRSLQKYDAGHRLVAGCIPVRHVHTNNGNSQVEILMITSKSSDLLVLPKGGWETDETLEAAAARETLEEAGVVGDLVSPCKGPFTFSSKANSPCKAYMYIMQVRQELEDWPERSERRRSWHSVEEAAKLCKWDWMRDALSAFKEEDLVPVA</sequence>
<dbReference type="InterPro" id="IPR020084">
    <property type="entry name" value="NUDIX_hydrolase_CS"/>
</dbReference>
<dbReference type="AlphaFoldDB" id="A0AAX4P3L8"/>
<name>A0AAX4P3L8_9CHLO</name>
<dbReference type="CDD" id="cd04666">
    <property type="entry name" value="NUDIX_DIPP2_like_Nudt4"/>
    <property type="match status" value="1"/>
</dbReference>
<evidence type="ECO:0000256" key="4">
    <source>
        <dbReference type="ARBA" id="ARBA00022801"/>
    </source>
</evidence>
<comment type="similarity">
    <text evidence="2">Belongs to the Nudix hydrolase family.</text>
</comment>
<dbReference type="PANTHER" id="PTHR12629">
    <property type="entry name" value="DIPHOSPHOINOSITOL POLYPHOSPHATE PHOSPHOHYDROLASE"/>
    <property type="match status" value="1"/>
</dbReference>
<evidence type="ECO:0000256" key="5">
    <source>
        <dbReference type="ARBA" id="ARBA00022842"/>
    </source>
</evidence>
<dbReference type="Pfam" id="PF00293">
    <property type="entry name" value="NUDIX"/>
    <property type="match status" value="1"/>
</dbReference>
<dbReference type="InterPro" id="IPR047198">
    <property type="entry name" value="DDP-like_NUDIX"/>
</dbReference>
<dbReference type="GO" id="GO:0046872">
    <property type="term" value="F:metal ion binding"/>
    <property type="evidence" value="ECO:0007669"/>
    <property type="project" value="UniProtKB-KW"/>
</dbReference>
<feature type="domain" description="Nudix hydrolase" evidence="6">
    <location>
        <begin position="22"/>
        <end position="155"/>
    </location>
</feature>
<dbReference type="InterPro" id="IPR000086">
    <property type="entry name" value="NUDIX_hydrolase_dom"/>
</dbReference>
<dbReference type="PROSITE" id="PS51462">
    <property type="entry name" value="NUDIX"/>
    <property type="match status" value="1"/>
</dbReference>
<organism evidence="7 8">
    <name type="scientific">Chloropicon roscoffensis</name>
    <dbReference type="NCBI Taxonomy" id="1461544"/>
    <lineage>
        <taxon>Eukaryota</taxon>
        <taxon>Viridiplantae</taxon>
        <taxon>Chlorophyta</taxon>
        <taxon>Chloropicophyceae</taxon>
        <taxon>Chloropicales</taxon>
        <taxon>Chloropicaceae</taxon>
        <taxon>Chloropicon</taxon>
    </lineage>
</organism>
<keyword evidence="5" id="KW-0460">Magnesium</keyword>
<keyword evidence="3" id="KW-0479">Metal-binding</keyword>
<dbReference type="GO" id="GO:0005634">
    <property type="term" value="C:nucleus"/>
    <property type="evidence" value="ECO:0007669"/>
    <property type="project" value="TreeGrafter"/>
</dbReference>
<dbReference type="GO" id="GO:0016462">
    <property type="term" value="F:pyrophosphatase activity"/>
    <property type="evidence" value="ECO:0007669"/>
    <property type="project" value="InterPro"/>
</dbReference>
<dbReference type="EMBL" id="CP151503">
    <property type="protein sequence ID" value="WZN60970.1"/>
    <property type="molecule type" value="Genomic_DNA"/>
</dbReference>
<dbReference type="Gene3D" id="3.90.79.10">
    <property type="entry name" value="Nucleoside Triphosphate Pyrophosphohydrolase"/>
    <property type="match status" value="1"/>
</dbReference>
<evidence type="ECO:0000256" key="2">
    <source>
        <dbReference type="ARBA" id="ARBA00005582"/>
    </source>
</evidence>
<dbReference type="SUPFAM" id="SSF55811">
    <property type="entry name" value="Nudix"/>
    <property type="match status" value="1"/>
</dbReference>
<evidence type="ECO:0000313" key="7">
    <source>
        <dbReference type="EMBL" id="WZN60970.1"/>
    </source>
</evidence>
<gene>
    <name evidence="7" type="ORF">HKI87_03g25040</name>
</gene>
<accession>A0AAX4P3L8</accession>
<dbReference type="InterPro" id="IPR015797">
    <property type="entry name" value="NUDIX_hydrolase-like_dom_sf"/>
</dbReference>
<dbReference type="GO" id="GO:0005737">
    <property type="term" value="C:cytoplasm"/>
    <property type="evidence" value="ECO:0007669"/>
    <property type="project" value="TreeGrafter"/>
</dbReference>
<evidence type="ECO:0000259" key="6">
    <source>
        <dbReference type="PROSITE" id="PS51462"/>
    </source>
</evidence>
<evidence type="ECO:0000256" key="3">
    <source>
        <dbReference type="ARBA" id="ARBA00022723"/>
    </source>
</evidence>
<protein>
    <submittedName>
        <fullName evidence="7">MutT/NUDIX hydrolase</fullName>
    </submittedName>
</protein>